<evidence type="ECO:0000313" key="3">
    <source>
        <dbReference type="RefSeq" id="XP_022290041.1"/>
    </source>
</evidence>
<dbReference type="RefSeq" id="XP_022290041.1">
    <property type="nucleotide sequence ID" value="XM_022434333.1"/>
</dbReference>
<evidence type="ECO:0000256" key="1">
    <source>
        <dbReference type="SAM" id="MobiDB-lite"/>
    </source>
</evidence>
<protein>
    <submittedName>
        <fullName evidence="3">Uncharacterized protein LOC111101740</fullName>
    </submittedName>
</protein>
<sequence length="328" mass="37610">MSSTNLEQYLKNRRRRSSTVSLSQFAGRDAVKLLREETSNSLHLGKKTSLFSSEPLWEPKDASTGPVEKRSNKANLLDKSTLYSVKRENIAGQEMEFRPKPIVRQSEDPNFNLEQKKERDYIVNARLGDNSLGKFSRAIIQHFFKAPAPKSHPGYGMPRPETRESNPFRVMMQDLQRDPSMLQINSFPSLSNPVKCESGSEFCEILGSSACSTCIEKTNRYIGDELQRIMFPKIDLTRQRLVQPKLARVMKEGHMMQVRKRRLRELHFPDHLSVLKRRETQITEKSAHFKKSAKRKRKQKTLSSFVRSTPMTPGIALATVKEESIASV</sequence>
<feature type="region of interest" description="Disordered" evidence="1">
    <location>
        <begin position="1"/>
        <end position="21"/>
    </location>
</feature>
<reference evidence="3" key="1">
    <citation type="submission" date="2025-08" db="UniProtKB">
        <authorList>
            <consortium name="RefSeq"/>
        </authorList>
    </citation>
    <scope>IDENTIFICATION</scope>
    <source>
        <tissue evidence="3">Whole sample</tissue>
    </source>
</reference>
<proteinExistence type="predicted"/>
<dbReference type="GeneID" id="111101740"/>
<dbReference type="AlphaFoldDB" id="A0A8B8AF67"/>
<dbReference type="OrthoDB" id="6107575at2759"/>
<dbReference type="Proteomes" id="UP000694844">
    <property type="component" value="Chromosome 6"/>
</dbReference>
<gene>
    <name evidence="3" type="primary">LOC111101740</name>
</gene>
<keyword evidence="2" id="KW-1185">Reference proteome</keyword>
<name>A0A8B8AF67_CRAVI</name>
<organism evidence="2 3">
    <name type="scientific">Crassostrea virginica</name>
    <name type="common">Eastern oyster</name>
    <dbReference type="NCBI Taxonomy" id="6565"/>
    <lineage>
        <taxon>Eukaryota</taxon>
        <taxon>Metazoa</taxon>
        <taxon>Spiralia</taxon>
        <taxon>Lophotrochozoa</taxon>
        <taxon>Mollusca</taxon>
        <taxon>Bivalvia</taxon>
        <taxon>Autobranchia</taxon>
        <taxon>Pteriomorphia</taxon>
        <taxon>Ostreida</taxon>
        <taxon>Ostreoidea</taxon>
        <taxon>Ostreidae</taxon>
        <taxon>Crassostrea</taxon>
    </lineage>
</organism>
<dbReference type="KEGG" id="cvn:111101740"/>
<accession>A0A8B8AF67</accession>
<evidence type="ECO:0000313" key="2">
    <source>
        <dbReference type="Proteomes" id="UP000694844"/>
    </source>
</evidence>